<dbReference type="GO" id="GO:0005549">
    <property type="term" value="F:odorant binding"/>
    <property type="evidence" value="ECO:0007669"/>
    <property type="project" value="InterPro"/>
</dbReference>
<evidence type="ECO:0000313" key="11">
    <source>
        <dbReference type="EMBL" id="KAJ3642140.1"/>
    </source>
</evidence>
<keyword evidence="8 10" id="KW-0675">Receptor</keyword>
<evidence type="ECO:0000256" key="1">
    <source>
        <dbReference type="ARBA" id="ARBA00004651"/>
    </source>
</evidence>
<evidence type="ECO:0000256" key="10">
    <source>
        <dbReference type="RuleBase" id="RU351113"/>
    </source>
</evidence>
<dbReference type="InterPro" id="IPR004117">
    <property type="entry name" value="7tm6_olfct_rcpt"/>
</dbReference>
<comment type="caution">
    <text evidence="11">The sequence shown here is derived from an EMBL/GenBank/DDBJ whole genome shotgun (WGS) entry which is preliminary data.</text>
</comment>
<evidence type="ECO:0000256" key="3">
    <source>
        <dbReference type="ARBA" id="ARBA00022606"/>
    </source>
</evidence>
<dbReference type="GO" id="GO:0004984">
    <property type="term" value="F:olfactory receptor activity"/>
    <property type="evidence" value="ECO:0007669"/>
    <property type="project" value="InterPro"/>
</dbReference>
<keyword evidence="3 10" id="KW-0716">Sensory transduction</keyword>
<keyword evidence="4 10" id="KW-0812">Transmembrane</keyword>
<proteinExistence type="inferred from homology"/>
<dbReference type="GO" id="GO:0005886">
    <property type="term" value="C:plasma membrane"/>
    <property type="evidence" value="ECO:0007669"/>
    <property type="project" value="UniProtKB-SubCell"/>
</dbReference>
<dbReference type="AlphaFoldDB" id="A0AA38M356"/>
<dbReference type="GO" id="GO:0007165">
    <property type="term" value="P:signal transduction"/>
    <property type="evidence" value="ECO:0007669"/>
    <property type="project" value="UniProtKB-KW"/>
</dbReference>
<keyword evidence="2" id="KW-1003">Cell membrane</keyword>
<feature type="transmembrane region" description="Helical" evidence="10">
    <location>
        <begin position="249"/>
        <end position="274"/>
    </location>
</feature>
<reference evidence="11" key="1">
    <citation type="journal article" date="2023" name="G3 (Bethesda)">
        <title>Whole genome assemblies of Zophobas morio and Tenebrio molitor.</title>
        <authorList>
            <person name="Kaur S."/>
            <person name="Stinson S.A."/>
            <person name="diCenzo G.C."/>
        </authorList>
    </citation>
    <scope>NUCLEOTIDE SEQUENCE</scope>
    <source>
        <strain evidence="11">QUZm001</strain>
    </source>
</reference>
<protein>
    <recommendedName>
        <fullName evidence="10">Odorant receptor</fullName>
    </recommendedName>
</protein>
<gene>
    <name evidence="11" type="ORF">Zmor_024949</name>
</gene>
<evidence type="ECO:0000313" key="12">
    <source>
        <dbReference type="Proteomes" id="UP001168821"/>
    </source>
</evidence>
<feature type="transmembrane region" description="Helical" evidence="10">
    <location>
        <begin position="30"/>
        <end position="50"/>
    </location>
</feature>
<comment type="similarity">
    <text evidence="10">Belongs to the insect chemoreceptor superfamily. Heteromeric odorant receptor channel (TC 1.A.69) family.</text>
</comment>
<comment type="subcellular location">
    <subcellularLocation>
        <location evidence="1 10">Cell membrane</location>
        <topology evidence="1 10">Multi-pass membrane protein</topology>
    </subcellularLocation>
</comment>
<evidence type="ECO:0000256" key="7">
    <source>
        <dbReference type="ARBA" id="ARBA00023136"/>
    </source>
</evidence>
<organism evidence="11 12">
    <name type="scientific">Zophobas morio</name>
    <dbReference type="NCBI Taxonomy" id="2755281"/>
    <lineage>
        <taxon>Eukaryota</taxon>
        <taxon>Metazoa</taxon>
        <taxon>Ecdysozoa</taxon>
        <taxon>Arthropoda</taxon>
        <taxon>Hexapoda</taxon>
        <taxon>Insecta</taxon>
        <taxon>Pterygota</taxon>
        <taxon>Neoptera</taxon>
        <taxon>Endopterygota</taxon>
        <taxon>Coleoptera</taxon>
        <taxon>Polyphaga</taxon>
        <taxon>Cucujiformia</taxon>
        <taxon>Tenebrionidae</taxon>
        <taxon>Zophobas</taxon>
    </lineage>
</organism>
<keyword evidence="12" id="KW-1185">Reference proteome</keyword>
<accession>A0AA38M356</accession>
<evidence type="ECO:0000256" key="5">
    <source>
        <dbReference type="ARBA" id="ARBA00022725"/>
    </source>
</evidence>
<sequence length="368" mass="41606">MSTVIMKSTLGHLTRVYLWPRYPNSTTTPAYLILLTGSFLLVGSALRLVVALANNQNIDMVATAENVTSQFGVMYFASFFITNRTTIMKIISDLSDFDNFGKPPQFDIRNKELDEVARSFRFVLHVAIVGVFLWPAIYTGDCKDEVCGLVAPIWLPFDYDYFPVKQVIYLWQCYCCVVTYGAAGMISMAMLETMEHLVVRIQHLKMLLVEVVEEKNPFVRQELLARWVEYHVFIFGIGKDMNRSYRVSLSVHVLVAGALFGFIGHTIMASAFTIDSMSLFSGWFSSLFVVCVGGQRLMDESLSVGAAIYQSRWYQMDTKFQKIVVPIVMRSQRPILIHAGPFTFLSLLLILGVLQTAYSYVNLLNATS</sequence>
<dbReference type="PANTHER" id="PTHR21137">
    <property type="entry name" value="ODORANT RECEPTOR"/>
    <property type="match status" value="1"/>
</dbReference>
<feature type="transmembrane region" description="Helical" evidence="10">
    <location>
        <begin position="119"/>
        <end position="137"/>
    </location>
</feature>
<evidence type="ECO:0000256" key="9">
    <source>
        <dbReference type="ARBA" id="ARBA00023224"/>
    </source>
</evidence>
<evidence type="ECO:0000256" key="2">
    <source>
        <dbReference type="ARBA" id="ARBA00022475"/>
    </source>
</evidence>
<feature type="transmembrane region" description="Helical" evidence="10">
    <location>
        <begin position="280"/>
        <end position="298"/>
    </location>
</feature>
<dbReference type="PANTHER" id="PTHR21137:SF35">
    <property type="entry name" value="ODORANT RECEPTOR 19A-RELATED"/>
    <property type="match status" value="1"/>
</dbReference>
<keyword evidence="9 10" id="KW-0807">Transducer</keyword>
<evidence type="ECO:0000256" key="8">
    <source>
        <dbReference type="ARBA" id="ARBA00023170"/>
    </source>
</evidence>
<keyword evidence="7 10" id="KW-0472">Membrane</keyword>
<name>A0AA38M356_9CUCU</name>
<evidence type="ECO:0000256" key="4">
    <source>
        <dbReference type="ARBA" id="ARBA00022692"/>
    </source>
</evidence>
<evidence type="ECO:0000256" key="6">
    <source>
        <dbReference type="ARBA" id="ARBA00022989"/>
    </source>
</evidence>
<dbReference type="EMBL" id="JALNTZ010000008">
    <property type="protein sequence ID" value="KAJ3642140.1"/>
    <property type="molecule type" value="Genomic_DNA"/>
</dbReference>
<dbReference type="Pfam" id="PF02949">
    <property type="entry name" value="7tm_6"/>
    <property type="match status" value="1"/>
</dbReference>
<feature type="transmembrane region" description="Helical" evidence="10">
    <location>
        <begin position="335"/>
        <end position="358"/>
    </location>
</feature>
<dbReference type="Proteomes" id="UP001168821">
    <property type="component" value="Unassembled WGS sequence"/>
</dbReference>
<feature type="transmembrane region" description="Helical" evidence="10">
    <location>
        <begin position="168"/>
        <end position="191"/>
    </location>
</feature>
<comment type="caution">
    <text evidence="10">Lacks conserved residue(s) required for the propagation of feature annotation.</text>
</comment>
<keyword evidence="5 10" id="KW-0552">Olfaction</keyword>
<keyword evidence="6 10" id="KW-1133">Transmembrane helix</keyword>